<protein>
    <submittedName>
        <fullName evidence="1">Uncharacterized protein</fullName>
    </submittedName>
</protein>
<dbReference type="STRING" id="29422.Lbru_3242"/>
<comment type="caution">
    <text evidence="1">The sequence shown here is derived from an EMBL/GenBank/DDBJ whole genome shotgun (WGS) entry which is preliminary data.</text>
</comment>
<dbReference type="EMBL" id="LNXV01000037">
    <property type="protein sequence ID" value="KTC76529.1"/>
    <property type="molecule type" value="Genomic_DNA"/>
</dbReference>
<dbReference type="AlphaFoldDB" id="A0A0W0S079"/>
<sequence length="58" mass="7076">MRPLRIFISSVQQEFKEDRLELCRWLKNNPLMRRFFDPFLFEELPAHDRRADQGVVAI</sequence>
<evidence type="ECO:0000313" key="2">
    <source>
        <dbReference type="Proteomes" id="UP000054742"/>
    </source>
</evidence>
<organism evidence="1 2">
    <name type="scientific">Legionella brunensis</name>
    <dbReference type="NCBI Taxonomy" id="29422"/>
    <lineage>
        <taxon>Bacteria</taxon>
        <taxon>Pseudomonadati</taxon>
        <taxon>Pseudomonadota</taxon>
        <taxon>Gammaproteobacteria</taxon>
        <taxon>Legionellales</taxon>
        <taxon>Legionellaceae</taxon>
        <taxon>Legionella</taxon>
    </lineage>
</organism>
<name>A0A0W0S079_9GAMM</name>
<evidence type="ECO:0000313" key="1">
    <source>
        <dbReference type="EMBL" id="KTC76529.1"/>
    </source>
</evidence>
<accession>A0A0W0S079</accession>
<proteinExistence type="predicted"/>
<dbReference type="PATRIC" id="fig|29422.6.peg.3424"/>
<gene>
    <name evidence="1" type="ORF">Lbru_3242</name>
</gene>
<keyword evidence="2" id="KW-1185">Reference proteome</keyword>
<dbReference type="Proteomes" id="UP000054742">
    <property type="component" value="Unassembled WGS sequence"/>
</dbReference>
<reference evidence="1 2" key="1">
    <citation type="submission" date="2015-11" db="EMBL/GenBank/DDBJ databases">
        <title>Genomic analysis of 38 Legionella species identifies large and diverse effector repertoires.</title>
        <authorList>
            <person name="Burstein D."/>
            <person name="Amaro F."/>
            <person name="Zusman T."/>
            <person name="Lifshitz Z."/>
            <person name="Cohen O."/>
            <person name="Gilbert J.A."/>
            <person name="Pupko T."/>
            <person name="Shuman H.A."/>
            <person name="Segal G."/>
        </authorList>
    </citation>
    <scope>NUCLEOTIDE SEQUENCE [LARGE SCALE GENOMIC DNA]</scope>
    <source>
        <strain evidence="1 2">ATCC 43878</strain>
    </source>
</reference>